<dbReference type="GO" id="GO:0099152">
    <property type="term" value="P:regulation of neurotransmitter receptor transport, endosome to postsynaptic membrane"/>
    <property type="evidence" value="ECO:0007669"/>
    <property type="project" value="TreeGrafter"/>
</dbReference>
<protein>
    <submittedName>
        <fullName evidence="3">Uncharacterized protein</fullName>
    </submittedName>
</protein>
<evidence type="ECO:0000313" key="4">
    <source>
        <dbReference type="Proteomes" id="UP001344447"/>
    </source>
</evidence>
<sequence length="999" mass="114046">MISSEDFNLLQEQLISLKRDKYENSEKEKKLQNEIKQLKEQLEDGAGNNNGDSAKKKATSFFSDVVSRKGKMNEIQDENEQLKKQIQQNTMVHQEQSDALKLNIKSLFETNSQLEDQILLLKKDLNTYIIKGEDQQNLVRKLQVDLAESHCTNEELENKIKDLSLNNNSNNSDFGSEVGDCNSVNGGTNIINTGVTLESIIQVLDSLSGEDVKEKITELYNLKQQEQQEQQQQQLQLQSSGNPTTTTPPSPVTPKEIIFHPLGEPEYNPDNEKEKQKLRDTIKNLMEQIRENETKSLKSVTEIKEIQQTNEQLSQQVIQWQDKHRQSEINRVKIEEKLENEIKRLKDDQLSFQQEKQQLIQENQDIHQALQTSSKKFEKSIESVDETLHQEREKFEKLLQEKQQEYSQQKLQYDRTISDLNDKSDIFKQSRDEYLTNYNQSIDEIKIKDQVIDSKVMEIDQLNQRIKEFESSSLEEKNQSNDLSSQLEESKNSHNESLNKMKKLEERLALERSSFDSLNQRFNIITLDHNNSVERTKQVEKQLIDIDSEKETLKQTNELQSSQLFNLNEDFIKLTQTLQEKDQLIQSLDIELKEKSNALIQLKELQDEMILLNSNLSETTTKLEEATSHLSQLEPEFEKTKANYDDACIKITKLEVSLVDFETERKIAEKKNIKMIRDLKMELSQSRDSFNQLSQSSSSVGGVASGQLTPNGTNINGGGGGSGGSGQNTPLRGSNGSISLPSTPIVTPIQSRHQRAASRDFQLSSPTANNSNFAYTSSPVSNKPPLVPSQPNFLNNHALNGGNGNGNGISDIQLRTDFEMMGKKLGELGTENYRLDERNRTLELRNKQLAEELEKKSNAIRLLVSKTQLGKATSEEEKAKKLKSGGFMGSFWRNNDPKIAAEMVEKMEVMLQENILKNMQLSNDLELLGTETGNLKSQLNIYDSILKENNIEKPTFKNLHENLNPNKLDNNNNNNNDDYSNTKSTTTSIQIGSEEHYKI</sequence>
<feature type="coiled-coil region" evidence="1">
    <location>
        <begin position="832"/>
        <end position="866"/>
    </location>
</feature>
<dbReference type="InterPro" id="IPR026204">
    <property type="entry name" value="GRIPAP1"/>
</dbReference>
<feature type="compositionally biased region" description="Polar residues" evidence="2">
    <location>
        <begin position="727"/>
        <end position="751"/>
    </location>
</feature>
<feature type="region of interest" description="Disordered" evidence="2">
    <location>
        <begin position="38"/>
        <end position="58"/>
    </location>
</feature>
<dbReference type="EMBL" id="JAVFKY010000001">
    <property type="protein sequence ID" value="KAK5583060.1"/>
    <property type="molecule type" value="Genomic_DNA"/>
</dbReference>
<dbReference type="Proteomes" id="UP001344447">
    <property type="component" value="Unassembled WGS sequence"/>
</dbReference>
<gene>
    <name evidence="3" type="ORF">RB653_004650</name>
</gene>
<feature type="region of interest" description="Disordered" evidence="2">
    <location>
        <begin position="959"/>
        <end position="999"/>
    </location>
</feature>
<accession>A0AAN7U846</accession>
<keyword evidence="1" id="KW-0175">Coiled coil</keyword>
<dbReference type="GO" id="GO:0098887">
    <property type="term" value="P:neurotransmitter receptor transport, endosome to postsynaptic membrane"/>
    <property type="evidence" value="ECO:0007669"/>
    <property type="project" value="TreeGrafter"/>
</dbReference>
<feature type="compositionally biased region" description="Gly residues" evidence="2">
    <location>
        <begin position="715"/>
        <end position="726"/>
    </location>
</feature>
<feature type="compositionally biased region" description="Low complexity" evidence="2">
    <location>
        <begin position="692"/>
        <end position="708"/>
    </location>
</feature>
<name>A0AAN7U846_9MYCE</name>
<comment type="caution">
    <text evidence="3">The sequence shown here is derived from an EMBL/GenBank/DDBJ whole genome shotgun (WGS) entry which is preliminary data.</text>
</comment>
<evidence type="ECO:0000256" key="2">
    <source>
        <dbReference type="SAM" id="MobiDB-lite"/>
    </source>
</evidence>
<feature type="compositionally biased region" description="Basic and acidic residues" evidence="2">
    <location>
        <begin position="488"/>
        <end position="498"/>
    </location>
</feature>
<feature type="region of interest" description="Disordered" evidence="2">
    <location>
        <begin position="227"/>
        <end position="256"/>
    </location>
</feature>
<proteinExistence type="predicted"/>
<organism evidence="3 4">
    <name type="scientific">Dictyostelium firmibasis</name>
    <dbReference type="NCBI Taxonomy" id="79012"/>
    <lineage>
        <taxon>Eukaryota</taxon>
        <taxon>Amoebozoa</taxon>
        <taxon>Evosea</taxon>
        <taxon>Eumycetozoa</taxon>
        <taxon>Dictyostelia</taxon>
        <taxon>Dictyosteliales</taxon>
        <taxon>Dictyosteliaceae</taxon>
        <taxon>Dictyostelium</taxon>
    </lineage>
</organism>
<dbReference type="PANTHER" id="PTHR18978:SF1">
    <property type="entry name" value="GRIP1-ASSOCIATED PROTEIN 1"/>
    <property type="match status" value="1"/>
</dbReference>
<evidence type="ECO:0000313" key="3">
    <source>
        <dbReference type="EMBL" id="KAK5583060.1"/>
    </source>
</evidence>
<feature type="compositionally biased region" description="Basic and acidic residues" evidence="2">
    <location>
        <begin position="470"/>
        <end position="479"/>
    </location>
</feature>
<feature type="compositionally biased region" description="Low complexity" evidence="2">
    <location>
        <begin position="227"/>
        <end position="245"/>
    </location>
</feature>
<feature type="compositionally biased region" description="Polar residues" evidence="2">
    <location>
        <begin position="761"/>
        <end position="781"/>
    </location>
</feature>
<feature type="region of interest" description="Disordered" evidence="2">
    <location>
        <begin position="687"/>
        <end position="792"/>
    </location>
</feature>
<dbReference type="AlphaFoldDB" id="A0AAN7U846"/>
<feature type="compositionally biased region" description="Low complexity" evidence="2">
    <location>
        <begin position="962"/>
        <end position="988"/>
    </location>
</feature>
<evidence type="ECO:0000256" key="1">
    <source>
        <dbReference type="SAM" id="Coils"/>
    </source>
</evidence>
<dbReference type="PANTHER" id="PTHR18978">
    <property type="entry name" value="GRIP-1 ASSOCIATED PROTEIN 1"/>
    <property type="match status" value="1"/>
</dbReference>
<feature type="coiled-coil region" evidence="1">
    <location>
        <begin position="268"/>
        <end position="412"/>
    </location>
</feature>
<reference evidence="3 4" key="1">
    <citation type="submission" date="2023-11" db="EMBL/GenBank/DDBJ databases">
        <title>Dfirmibasis_genome.</title>
        <authorList>
            <person name="Edelbroek B."/>
            <person name="Kjellin J."/>
            <person name="Jerlstrom-Hultqvist J."/>
            <person name="Soderbom F."/>
        </authorList>
    </citation>
    <scope>NUCLEOTIDE SEQUENCE [LARGE SCALE GENOMIC DNA]</scope>
    <source>
        <strain evidence="3 4">TNS-C-14</strain>
    </source>
</reference>
<keyword evidence="4" id="KW-1185">Reference proteome</keyword>
<feature type="coiled-coil region" evidence="1">
    <location>
        <begin position="578"/>
        <end position="622"/>
    </location>
</feature>
<feature type="region of interest" description="Disordered" evidence="2">
    <location>
        <begin position="470"/>
        <end position="498"/>
    </location>
</feature>